<dbReference type="RefSeq" id="WP_086952378.1">
    <property type="nucleotide sequence ID" value="NZ_FWFD01000015.1"/>
</dbReference>
<evidence type="ECO:0000259" key="3">
    <source>
        <dbReference type="PROSITE" id="PS51371"/>
    </source>
</evidence>
<dbReference type="InterPro" id="IPR051257">
    <property type="entry name" value="Diverse_CBS-Domain"/>
</dbReference>
<feature type="domain" description="CBS" evidence="3">
    <location>
        <begin position="18"/>
        <end position="76"/>
    </location>
</feature>
<accession>A0A1X6WR86</accession>
<dbReference type="EC" id="1.1.1.205" evidence="4"/>
<dbReference type="EMBL" id="FWFD01000015">
    <property type="protein sequence ID" value="SLM86769.1"/>
    <property type="molecule type" value="Genomic_DNA"/>
</dbReference>
<reference evidence="5" key="1">
    <citation type="submission" date="2017-02" db="EMBL/GenBank/DDBJ databases">
        <authorList>
            <person name="Dridi B."/>
        </authorList>
    </citation>
    <scope>NUCLEOTIDE SEQUENCE [LARGE SCALE GENOMIC DNA]</scope>
    <source>
        <strain evidence="5">bH819</strain>
    </source>
</reference>
<dbReference type="PANTHER" id="PTHR43080">
    <property type="entry name" value="CBS DOMAIN-CONTAINING PROTEIN CBSX3, MITOCHONDRIAL"/>
    <property type="match status" value="1"/>
</dbReference>
<protein>
    <submittedName>
        <fullName evidence="4">Inosine-5'-monophosphate dehydrogenase</fullName>
        <ecNumber evidence="4">1.1.1.205</ecNumber>
    </submittedName>
</protein>
<evidence type="ECO:0000313" key="4">
    <source>
        <dbReference type="EMBL" id="SLM86769.1"/>
    </source>
</evidence>
<organism evidence="4 5">
    <name type="scientific">Vagococcus fluvialis bH819</name>
    <dbReference type="NCBI Taxonomy" id="1255619"/>
    <lineage>
        <taxon>Bacteria</taxon>
        <taxon>Bacillati</taxon>
        <taxon>Bacillota</taxon>
        <taxon>Bacilli</taxon>
        <taxon>Lactobacillales</taxon>
        <taxon>Enterococcaceae</taxon>
        <taxon>Vagococcus</taxon>
    </lineage>
</organism>
<dbReference type="InterPro" id="IPR048125">
    <property type="entry name" value="CBS_CbpB"/>
</dbReference>
<dbReference type="PANTHER" id="PTHR43080:SF30">
    <property type="entry name" value="CYCLIC DI-AMP RECEPTOR B"/>
    <property type="match status" value="1"/>
</dbReference>
<dbReference type="CDD" id="cd04643">
    <property type="entry name" value="CBS_pair_bac"/>
    <property type="match status" value="1"/>
</dbReference>
<dbReference type="InterPro" id="IPR000644">
    <property type="entry name" value="CBS_dom"/>
</dbReference>
<keyword evidence="1 2" id="KW-0129">CBS domain</keyword>
<dbReference type="OrthoDB" id="2375431at2"/>
<dbReference type="AlphaFoldDB" id="A0A1X6WR86"/>
<keyword evidence="4" id="KW-0560">Oxidoreductase</keyword>
<sequence length="178" mass="20192">MIGNAVKNILLENEEHLLVDGDNVATLTDTNNLEHALLVLTNIGYSKIPVLNKEQQLVGLISLSHVVTEMFDTEKINADRLSDIKVADVMDTDVKSIQLPYNIERILNLLVDTNFIPVVNEKNEFLGIVTRKEILKSVNHLAHELEIKYDVYEKEIIPDIKINLKRVEENGMVGKRSH</sequence>
<evidence type="ECO:0000313" key="5">
    <source>
        <dbReference type="Proteomes" id="UP000195918"/>
    </source>
</evidence>
<evidence type="ECO:0000256" key="2">
    <source>
        <dbReference type="PROSITE-ProRule" id="PRU00703"/>
    </source>
</evidence>
<keyword evidence="5" id="KW-1185">Reference proteome</keyword>
<evidence type="ECO:0000256" key="1">
    <source>
        <dbReference type="ARBA" id="ARBA00023122"/>
    </source>
</evidence>
<dbReference type="SMART" id="SM00116">
    <property type="entry name" value="CBS"/>
    <property type="match status" value="2"/>
</dbReference>
<dbReference type="GO" id="GO:0003938">
    <property type="term" value="F:IMP dehydrogenase activity"/>
    <property type="evidence" value="ECO:0007669"/>
    <property type="project" value="UniProtKB-EC"/>
</dbReference>
<dbReference type="PROSITE" id="PS51371">
    <property type="entry name" value="CBS"/>
    <property type="match status" value="2"/>
</dbReference>
<dbReference type="SUPFAM" id="SSF54631">
    <property type="entry name" value="CBS-domain pair"/>
    <property type="match status" value="1"/>
</dbReference>
<proteinExistence type="predicted"/>
<feature type="domain" description="CBS" evidence="3">
    <location>
        <begin position="90"/>
        <end position="145"/>
    </location>
</feature>
<gene>
    <name evidence="4" type="ORF">FM121_11780</name>
</gene>
<dbReference type="InterPro" id="IPR046342">
    <property type="entry name" value="CBS_dom_sf"/>
</dbReference>
<dbReference type="Proteomes" id="UP000195918">
    <property type="component" value="Unassembled WGS sequence"/>
</dbReference>
<name>A0A1X6WR86_9ENTE</name>
<dbReference type="Gene3D" id="3.10.580.10">
    <property type="entry name" value="CBS-domain"/>
    <property type="match status" value="1"/>
</dbReference>
<dbReference type="Pfam" id="PF00571">
    <property type="entry name" value="CBS"/>
    <property type="match status" value="2"/>
</dbReference>
<dbReference type="NCBIfam" id="NF041630">
    <property type="entry name" value="CBS_CbpB"/>
    <property type="match status" value="1"/>
</dbReference>